<dbReference type="EMBL" id="AMQS01000001">
    <property type="protein sequence ID" value="EKF52597.1"/>
    <property type="molecule type" value="Genomic_DNA"/>
</dbReference>
<comment type="caution">
    <text evidence="1">The sequence shown here is derived from an EMBL/GenBank/DDBJ whole genome shotgun (WGS) entry which is preliminary data.</text>
</comment>
<proteinExistence type="predicted"/>
<gene>
    <name evidence="1" type="ORF">C426_0172</name>
</gene>
<sequence>MSKENEQPEWVKKAFSTSGFSWVSDKTLRIVNTGGLIKINAHLNEFLVYNGKYLKIVSESKFRQDYHLQ</sequence>
<name>K2QGJ8_9LACT</name>
<accession>K2QGJ8</accession>
<dbReference type="AlphaFoldDB" id="K2QGJ8"/>
<organism evidence="1 2">
    <name type="scientific">Lactococcus garvieae DCC43</name>
    <dbReference type="NCBI Taxonomy" id="1231377"/>
    <lineage>
        <taxon>Bacteria</taxon>
        <taxon>Bacillati</taxon>
        <taxon>Bacillota</taxon>
        <taxon>Bacilli</taxon>
        <taxon>Lactobacillales</taxon>
        <taxon>Streptococcaceae</taxon>
        <taxon>Lactococcus</taxon>
    </lineage>
</organism>
<dbReference type="PATRIC" id="fig|1231377.3.peg.171"/>
<reference evidence="1 2" key="1">
    <citation type="journal article" date="2012" name="J. Bacteriol.">
        <title>Genome Sequence of the Bacteriocin-Producing Strain Lactococcus garvieae DCC43.</title>
        <authorList>
            <person name="Gabrielsen C."/>
            <person name="Brede D.A."/>
            <person name="Hernandez P.E."/>
            <person name="Nes I.F."/>
            <person name="Diep D.B."/>
        </authorList>
    </citation>
    <scope>NUCLEOTIDE SEQUENCE [LARGE SCALE GENOMIC DNA]</scope>
    <source>
        <strain evidence="1 2">DCC43</strain>
    </source>
</reference>
<evidence type="ECO:0000313" key="2">
    <source>
        <dbReference type="Proteomes" id="UP000006787"/>
    </source>
</evidence>
<dbReference type="Proteomes" id="UP000006787">
    <property type="component" value="Unassembled WGS sequence"/>
</dbReference>
<dbReference type="eggNOG" id="ENOG50308FA">
    <property type="taxonomic scope" value="Bacteria"/>
</dbReference>
<evidence type="ECO:0000313" key="1">
    <source>
        <dbReference type="EMBL" id="EKF52597.1"/>
    </source>
</evidence>
<protein>
    <submittedName>
        <fullName evidence="1">Uncharacterized protein</fullName>
    </submittedName>
</protein>